<reference evidence="1 2" key="1">
    <citation type="submission" date="2017-02" db="EMBL/GenBank/DDBJ databases">
        <title>The new phylogeny of genus Mycobacterium.</title>
        <authorList>
            <person name="Tortoli E."/>
            <person name="Trovato A."/>
            <person name="Cirillo D.M."/>
        </authorList>
    </citation>
    <scope>NUCLEOTIDE SEQUENCE [LARGE SCALE GENOMIC DNA]</scope>
    <source>
        <strain evidence="1 2">DSM 45093</strain>
    </source>
</reference>
<gene>
    <name evidence="1" type="ORF">BST28_17560</name>
</gene>
<evidence type="ECO:0000313" key="2">
    <source>
        <dbReference type="Proteomes" id="UP000192713"/>
    </source>
</evidence>
<sequence>MNLGNAPEEEQIAWTRAVATVSDPSSAEVDWLDAAREAWEVCREQEWPVEMFQGMLPAAS</sequence>
<name>A0A1X0E0P7_9MYCO</name>
<dbReference type="RefSeq" id="WP_083082143.1">
    <property type="nucleotide sequence ID" value="NZ_MVHU01000030.1"/>
</dbReference>
<protein>
    <submittedName>
        <fullName evidence="1">Uncharacterized protein</fullName>
    </submittedName>
</protein>
<comment type="caution">
    <text evidence="1">The sequence shown here is derived from an EMBL/GenBank/DDBJ whole genome shotgun (WGS) entry which is preliminary data.</text>
</comment>
<evidence type="ECO:0000313" key="1">
    <source>
        <dbReference type="EMBL" id="ORA77610.1"/>
    </source>
</evidence>
<proteinExistence type="predicted"/>
<dbReference type="AlphaFoldDB" id="A0A1X0E0P7"/>
<dbReference type="EMBL" id="MVHU01000030">
    <property type="protein sequence ID" value="ORA77610.1"/>
    <property type="molecule type" value="Genomic_DNA"/>
</dbReference>
<organism evidence="1 2">
    <name type="scientific">Mycolicibacter kumamotonensis</name>
    <dbReference type="NCBI Taxonomy" id="354243"/>
    <lineage>
        <taxon>Bacteria</taxon>
        <taxon>Bacillati</taxon>
        <taxon>Actinomycetota</taxon>
        <taxon>Actinomycetes</taxon>
        <taxon>Mycobacteriales</taxon>
        <taxon>Mycobacteriaceae</taxon>
        <taxon>Mycolicibacter</taxon>
    </lineage>
</organism>
<dbReference type="Proteomes" id="UP000192713">
    <property type="component" value="Unassembled WGS sequence"/>
</dbReference>
<accession>A0A1X0E0P7</accession>